<evidence type="ECO:0000256" key="4">
    <source>
        <dbReference type="ARBA" id="ARBA00022839"/>
    </source>
</evidence>
<dbReference type="PANTHER" id="PTHR30255">
    <property type="entry name" value="SINGLE-STRANDED-DNA-SPECIFIC EXONUCLEASE RECJ"/>
    <property type="match status" value="1"/>
</dbReference>
<dbReference type="KEGG" id="cgl:Cgl1737"/>
<reference evidence="8" key="1">
    <citation type="journal article" date="2003" name="Appl. Microbiol. Biotechnol.">
        <title>The Corynebacterium glutamicum genome: features and impacts on biotechnological processes.</title>
        <authorList>
            <person name="Ikeda M."/>
            <person name="Nakagawa S."/>
        </authorList>
    </citation>
    <scope>NUCLEOTIDE SEQUENCE [LARGE SCALE GENOMIC DNA]</scope>
    <source>
        <strain evidence="8">ATCC 13032 / DSM 20300 / BCRC 11384 / JCM 1318 / LMG 3730 / NCIMB 10025</strain>
    </source>
</reference>
<dbReference type="Pfam" id="PF01368">
    <property type="entry name" value="DHH"/>
    <property type="match status" value="1"/>
</dbReference>
<evidence type="ECO:0000256" key="3">
    <source>
        <dbReference type="ARBA" id="ARBA00022801"/>
    </source>
</evidence>
<dbReference type="InterPro" id="IPR051673">
    <property type="entry name" value="SSDNA_exonuclease_RecJ"/>
</dbReference>
<dbReference type="SUPFAM" id="SSF64182">
    <property type="entry name" value="DHH phosphoesterases"/>
    <property type="match status" value="1"/>
</dbReference>
<dbReference type="InterPro" id="IPR041122">
    <property type="entry name" value="RecJ_OB"/>
</dbReference>
<dbReference type="Gene3D" id="3.90.1640.30">
    <property type="match status" value="1"/>
</dbReference>
<gene>
    <name evidence="7" type="ordered locus">Cgl1737</name>
</gene>
<dbReference type="Pfam" id="PF17768">
    <property type="entry name" value="RecJ_OB"/>
    <property type="match status" value="1"/>
</dbReference>
<keyword evidence="2" id="KW-0540">Nuclease</keyword>
<dbReference type="PANTHER" id="PTHR30255:SF2">
    <property type="entry name" value="SINGLE-STRANDED-DNA-SPECIFIC EXONUCLEASE RECJ"/>
    <property type="match status" value="1"/>
</dbReference>
<proteinExistence type="inferred from homology"/>
<dbReference type="GO" id="GO:0004527">
    <property type="term" value="F:exonuclease activity"/>
    <property type="evidence" value="ECO:0007669"/>
    <property type="project" value="UniProtKB-KW"/>
</dbReference>
<evidence type="ECO:0000259" key="6">
    <source>
        <dbReference type="Pfam" id="PF17768"/>
    </source>
</evidence>
<organism evidence="7 8">
    <name type="scientific">Corynebacterium glutamicum (strain ATCC 13032 / DSM 20300 / JCM 1318 / BCRC 11384 / CCUG 27702 / LMG 3730 / NBRC 12168 / NCIMB 10025 / NRRL B-2784 / 534)</name>
    <dbReference type="NCBI Taxonomy" id="196627"/>
    <lineage>
        <taxon>Bacteria</taxon>
        <taxon>Bacillati</taxon>
        <taxon>Actinomycetota</taxon>
        <taxon>Actinomycetes</taxon>
        <taxon>Mycobacteriales</taxon>
        <taxon>Corynebacteriaceae</taxon>
        <taxon>Corynebacterium</taxon>
    </lineage>
</organism>
<evidence type="ECO:0000256" key="1">
    <source>
        <dbReference type="ARBA" id="ARBA00005915"/>
    </source>
</evidence>
<keyword evidence="3 7" id="KW-0378">Hydrolase</keyword>
<evidence type="ECO:0000259" key="5">
    <source>
        <dbReference type="Pfam" id="PF01368"/>
    </source>
</evidence>
<accession>Q8NPS4</accession>
<dbReference type="STRING" id="196627.cg1956"/>
<dbReference type="HOGENOM" id="CLU_404791_0_0_11"/>
<feature type="domain" description="DDH" evidence="5">
    <location>
        <begin position="70"/>
        <end position="213"/>
    </location>
</feature>
<dbReference type="Gene3D" id="2.40.50.460">
    <property type="match status" value="1"/>
</dbReference>
<evidence type="ECO:0000256" key="2">
    <source>
        <dbReference type="ARBA" id="ARBA00022722"/>
    </source>
</evidence>
<sequence>MKVDFSMTVTSPAALALSDMSYVDIIKKKRGWTTEFFHSTINTGETTTPLPDSDRATALIHDHITKAQEITIITDFDMDGISAGVIAYAGLAELGAQVNMVVPDYRGERNVTASDIDRALELYPATSLIITCDVGIGSHEGIARAHERSIAVLVTDHHMEVEPCQADVVLNPNRIDSDYPNKDICGAQVIFATLSDYARRYRADKIIDINLLAVFSGIGALADVMPLTRDTRPTVKQAIALLRLAIPQVSKNRFGGWDTYAARSVNPDTSTLMHIVNASQHDHRFIAAFQGISILLGELIAQKKLVNIDNISESFIGFTLGPMFNATRRVGGDMHDSFLVFAPHAALASQPSMNPNRHAAISRIIDNNERRKELSKSSYAAVHSSDQPYAPFVWLSEAPSGILGLIASQLTRESDVPAIVINPDTLSGSARSPEWAPIITQVNTLSAQGHGGIHAAGHEYACGMRFDNHDDIVTFVATLDALDKNTPREAQPADLHLVDIDHARPVLDNPSLTQELSTVDAAVDAAQLLVLIDQLDQLQPFGHGFTYPRIDVTFRPAETEFKVMGQHHQHLKVITHSGLTLLWWNKAQQLDEIAQSELVTMSVELDVNMFRGFISPQGIVSACTVI</sequence>
<dbReference type="eggNOG" id="COG0608">
    <property type="taxonomic scope" value="Bacteria"/>
</dbReference>
<dbReference type="EMBL" id="BA000036">
    <property type="protein sequence ID" value="BAB99130.1"/>
    <property type="molecule type" value="Genomic_DNA"/>
</dbReference>
<dbReference type="Proteomes" id="UP000000582">
    <property type="component" value="Chromosome"/>
</dbReference>
<dbReference type="AlphaFoldDB" id="Q8NPS4"/>
<dbReference type="InterPro" id="IPR001667">
    <property type="entry name" value="DDH_dom"/>
</dbReference>
<dbReference type="EC" id="3.1.-.-" evidence="7"/>
<dbReference type="InterPro" id="IPR038763">
    <property type="entry name" value="DHH_sf"/>
</dbReference>
<comment type="similarity">
    <text evidence="1">Belongs to the RecJ family.</text>
</comment>
<keyword evidence="4 7" id="KW-0269">Exonuclease</keyword>
<evidence type="ECO:0000313" key="8">
    <source>
        <dbReference type="Proteomes" id="UP000000582"/>
    </source>
</evidence>
<feature type="domain" description="RecJ OB" evidence="6">
    <location>
        <begin position="520"/>
        <end position="620"/>
    </location>
</feature>
<dbReference type="OrthoDB" id="9809852at2"/>
<dbReference type="BioCyc" id="CORYNE:G18NG-11329-MONOMER"/>
<name>Q8NPS4_CORGL</name>
<dbReference type="Gene3D" id="3.10.310.30">
    <property type="match status" value="1"/>
</dbReference>
<dbReference type="PATRIC" id="fig|196627.13.peg.1689"/>
<keyword evidence="8" id="KW-1185">Reference proteome</keyword>
<evidence type="ECO:0000313" key="7">
    <source>
        <dbReference type="EMBL" id="BAB99130.1"/>
    </source>
</evidence>
<protein>
    <submittedName>
        <fullName evidence="7">Single-stranded DNA-specific exonuclease</fullName>
        <ecNumber evidence="7">3.1.-.-</ecNumber>
    </submittedName>
</protein>